<dbReference type="Gene3D" id="1.20.1560.10">
    <property type="entry name" value="ABC transporter type 1, transmembrane domain"/>
    <property type="match status" value="1"/>
</dbReference>
<keyword evidence="10" id="KW-1185">Reference proteome</keyword>
<dbReference type="STRING" id="1080227.A8L45_04790"/>
<evidence type="ECO:0000256" key="5">
    <source>
        <dbReference type="ARBA" id="ARBA00022989"/>
    </source>
</evidence>
<dbReference type="GO" id="GO:0016887">
    <property type="term" value="F:ATP hydrolysis activity"/>
    <property type="evidence" value="ECO:0007669"/>
    <property type="project" value="InterPro"/>
</dbReference>
<feature type="transmembrane region" description="Helical" evidence="7">
    <location>
        <begin position="254"/>
        <end position="274"/>
    </location>
</feature>
<dbReference type="OrthoDB" id="9806127at2"/>
<organism evidence="9 10">
    <name type="scientific">Veronia pacifica</name>
    <dbReference type="NCBI Taxonomy" id="1080227"/>
    <lineage>
        <taxon>Bacteria</taxon>
        <taxon>Pseudomonadati</taxon>
        <taxon>Pseudomonadota</taxon>
        <taxon>Gammaproteobacteria</taxon>
        <taxon>Vibrionales</taxon>
        <taxon>Vibrionaceae</taxon>
        <taxon>Veronia</taxon>
    </lineage>
</organism>
<dbReference type="PROSITE" id="PS50893">
    <property type="entry name" value="ABC_TRANSPORTER_2"/>
    <property type="match status" value="1"/>
</dbReference>
<dbReference type="InterPro" id="IPR027417">
    <property type="entry name" value="P-loop_NTPase"/>
</dbReference>
<keyword evidence="2 7" id="KW-0812">Transmembrane</keyword>
<dbReference type="InterPro" id="IPR003593">
    <property type="entry name" value="AAA+_ATPase"/>
</dbReference>
<dbReference type="AlphaFoldDB" id="A0A1C3EPS5"/>
<dbReference type="InterPro" id="IPR036640">
    <property type="entry name" value="ABC1_TM_sf"/>
</dbReference>
<dbReference type="Gene3D" id="3.40.50.300">
    <property type="entry name" value="P-loop containing nucleotide triphosphate hydrolases"/>
    <property type="match status" value="1"/>
</dbReference>
<dbReference type="EMBL" id="LYBM01000005">
    <property type="protein sequence ID" value="ODA35233.1"/>
    <property type="molecule type" value="Genomic_DNA"/>
</dbReference>
<dbReference type="GO" id="GO:0005886">
    <property type="term" value="C:plasma membrane"/>
    <property type="evidence" value="ECO:0007669"/>
    <property type="project" value="UniProtKB-SubCell"/>
</dbReference>
<comment type="subcellular location">
    <subcellularLocation>
        <location evidence="1">Cell membrane</location>
        <topology evidence="1">Multi-pass membrane protein</topology>
    </subcellularLocation>
</comment>
<dbReference type="PROSITE" id="PS00211">
    <property type="entry name" value="ABC_TRANSPORTER_1"/>
    <property type="match status" value="1"/>
</dbReference>
<evidence type="ECO:0000256" key="2">
    <source>
        <dbReference type="ARBA" id="ARBA00022692"/>
    </source>
</evidence>
<evidence type="ECO:0000256" key="1">
    <source>
        <dbReference type="ARBA" id="ARBA00004651"/>
    </source>
</evidence>
<keyword evidence="4" id="KW-0067">ATP-binding</keyword>
<proteinExistence type="predicted"/>
<keyword evidence="5 7" id="KW-1133">Transmembrane helix</keyword>
<dbReference type="GO" id="GO:0005524">
    <property type="term" value="F:ATP binding"/>
    <property type="evidence" value="ECO:0007669"/>
    <property type="project" value="UniProtKB-KW"/>
</dbReference>
<dbReference type="SUPFAM" id="SSF52540">
    <property type="entry name" value="P-loop containing nucleoside triphosphate hydrolases"/>
    <property type="match status" value="1"/>
</dbReference>
<dbReference type="PANTHER" id="PTHR43394:SF1">
    <property type="entry name" value="ATP-BINDING CASSETTE SUB-FAMILY B MEMBER 10, MITOCHONDRIAL"/>
    <property type="match status" value="1"/>
</dbReference>
<evidence type="ECO:0000313" key="9">
    <source>
        <dbReference type="EMBL" id="ODA35233.1"/>
    </source>
</evidence>
<evidence type="ECO:0000256" key="7">
    <source>
        <dbReference type="SAM" id="Phobius"/>
    </source>
</evidence>
<evidence type="ECO:0000259" key="8">
    <source>
        <dbReference type="PROSITE" id="PS50893"/>
    </source>
</evidence>
<reference evidence="9 10" key="1">
    <citation type="submission" date="2016-05" db="EMBL/GenBank/DDBJ databases">
        <title>Genomic Taxonomy of the Vibrionaceae.</title>
        <authorList>
            <person name="Gomez-Gil B."/>
            <person name="Enciso-Ibarra J."/>
        </authorList>
    </citation>
    <scope>NUCLEOTIDE SEQUENCE [LARGE SCALE GENOMIC DNA]</scope>
    <source>
        <strain evidence="9 10">CAIM 1920</strain>
    </source>
</reference>
<dbReference type="SUPFAM" id="SSF90123">
    <property type="entry name" value="ABC transporter transmembrane region"/>
    <property type="match status" value="1"/>
</dbReference>
<evidence type="ECO:0000256" key="4">
    <source>
        <dbReference type="ARBA" id="ARBA00022840"/>
    </source>
</evidence>
<dbReference type="InterPro" id="IPR003439">
    <property type="entry name" value="ABC_transporter-like_ATP-bd"/>
</dbReference>
<name>A0A1C3EPS5_9GAMM</name>
<protein>
    <recommendedName>
        <fullName evidence="8">ABC transporter domain-containing protein</fullName>
    </recommendedName>
</protein>
<evidence type="ECO:0000256" key="6">
    <source>
        <dbReference type="ARBA" id="ARBA00023136"/>
    </source>
</evidence>
<feature type="transmembrane region" description="Helical" evidence="7">
    <location>
        <begin position="286"/>
        <end position="311"/>
    </location>
</feature>
<dbReference type="SMART" id="SM00382">
    <property type="entry name" value="AAA"/>
    <property type="match status" value="1"/>
</dbReference>
<accession>A0A1C3EPS5</accession>
<keyword evidence="6 7" id="KW-0472">Membrane</keyword>
<dbReference type="Pfam" id="PF00005">
    <property type="entry name" value="ABC_tran"/>
    <property type="match status" value="1"/>
</dbReference>
<evidence type="ECO:0000313" key="10">
    <source>
        <dbReference type="Proteomes" id="UP000094936"/>
    </source>
</evidence>
<keyword evidence="3" id="KW-0547">Nucleotide-binding</keyword>
<gene>
    <name evidence="9" type="ORF">A8L45_04790</name>
</gene>
<dbReference type="Proteomes" id="UP000094936">
    <property type="component" value="Unassembled WGS sequence"/>
</dbReference>
<sequence length="590" mass="66416">MQNIWSTATTLCYALRIIFSSSPKITLLFITSLIIQGVMPVINVMLSVELVNEVTAGNALPLSLILLWALSFSLSPILAPINSGFQALINDRVTRNVQLRIMGMAAGIKDLATLHDSEMHDCIELLSRESHHRPLNTLVNVVEVIRSSVTMGSLCILLASFIWWLPLFLLLPLLPVAWTLMKTQMDVFKEMLSASKESRFFKYYFKVVLNHKYAEDIRIFNLFSFFQRKYVHHYDRYLGSMKNKRIQMMLKPQPWNLIYFLSISMAIFWLTGGMSSTTTSGQLVGLIQAMAIFSAISQGMTYNLSVLPVCIEYFRQMRRLENTQPLVDTSQSNQALPENKTVVFEEVSFHYPDGRKALSDINLTLESGEKVALVGENGAGKTTLVKLLCRFYDPSEGRITVGGVDLRHLNLDEWREYIGAVFQDFGRYHLTVGENIALGYKQQSDNSLQLADAARKARFELSDNLNLDSQLGAEFDGTELSGGQWQRLALARTVNRDCGLVILDEPTSAMDPRVEAELFEQFTSLMANRTALMVTHRLGSVALLERVLVLKSGHLIEDGQPAVLEAKGGEYAELWKLQSVQYQKQAEATV</sequence>
<evidence type="ECO:0000256" key="3">
    <source>
        <dbReference type="ARBA" id="ARBA00022741"/>
    </source>
</evidence>
<feature type="transmembrane region" description="Helical" evidence="7">
    <location>
        <begin position="161"/>
        <end position="181"/>
    </location>
</feature>
<dbReference type="InterPro" id="IPR039421">
    <property type="entry name" value="Type_1_exporter"/>
</dbReference>
<feature type="transmembrane region" description="Helical" evidence="7">
    <location>
        <begin position="58"/>
        <end position="79"/>
    </location>
</feature>
<dbReference type="PANTHER" id="PTHR43394">
    <property type="entry name" value="ATP-DEPENDENT PERMEASE MDL1, MITOCHONDRIAL"/>
    <property type="match status" value="1"/>
</dbReference>
<dbReference type="InterPro" id="IPR017871">
    <property type="entry name" value="ABC_transporter-like_CS"/>
</dbReference>
<dbReference type="GO" id="GO:0015421">
    <property type="term" value="F:ABC-type oligopeptide transporter activity"/>
    <property type="evidence" value="ECO:0007669"/>
    <property type="project" value="TreeGrafter"/>
</dbReference>
<comment type="caution">
    <text evidence="9">The sequence shown here is derived from an EMBL/GenBank/DDBJ whole genome shotgun (WGS) entry which is preliminary data.</text>
</comment>
<feature type="transmembrane region" description="Helical" evidence="7">
    <location>
        <begin position="25"/>
        <end position="46"/>
    </location>
</feature>
<feature type="domain" description="ABC transporter" evidence="8">
    <location>
        <begin position="342"/>
        <end position="577"/>
    </location>
</feature>
<dbReference type="RefSeq" id="WP_068899787.1">
    <property type="nucleotide sequence ID" value="NZ_JBHUIF010000033.1"/>
</dbReference>